<gene>
    <name evidence="7" type="ORF">VNO78_33654</name>
</gene>
<dbReference type="PROSITE" id="PS51742">
    <property type="entry name" value="PPC"/>
    <property type="match status" value="1"/>
</dbReference>
<dbReference type="Gene3D" id="3.30.1330.80">
    <property type="entry name" value="Hypothetical protein, similar to alpha- acetolactate decarboxylase, domain 2"/>
    <property type="match status" value="1"/>
</dbReference>
<dbReference type="AlphaFoldDB" id="A0AAN9P4D5"/>
<keyword evidence="4" id="KW-0539">Nucleus</keyword>
<dbReference type="InterPro" id="IPR005175">
    <property type="entry name" value="PPC_dom"/>
</dbReference>
<dbReference type="Proteomes" id="UP001386955">
    <property type="component" value="Unassembled WGS sequence"/>
</dbReference>
<organism evidence="7 8">
    <name type="scientific">Psophocarpus tetragonolobus</name>
    <name type="common">Winged bean</name>
    <name type="synonym">Dolichos tetragonolobus</name>
    <dbReference type="NCBI Taxonomy" id="3891"/>
    <lineage>
        <taxon>Eukaryota</taxon>
        <taxon>Viridiplantae</taxon>
        <taxon>Streptophyta</taxon>
        <taxon>Embryophyta</taxon>
        <taxon>Tracheophyta</taxon>
        <taxon>Spermatophyta</taxon>
        <taxon>Magnoliopsida</taxon>
        <taxon>eudicotyledons</taxon>
        <taxon>Gunneridae</taxon>
        <taxon>Pentapetalae</taxon>
        <taxon>rosids</taxon>
        <taxon>fabids</taxon>
        <taxon>Fabales</taxon>
        <taxon>Fabaceae</taxon>
        <taxon>Papilionoideae</taxon>
        <taxon>50 kb inversion clade</taxon>
        <taxon>NPAAA clade</taxon>
        <taxon>indigoferoid/millettioid clade</taxon>
        <taxon>Phaseoleae</taxon>
        <taxon>Psophocarpus</taxon>
    </lineage>
</organism>
<keyword evidence="3" id="KW-0804">Transcription</keyword>
<dbReference type="EMBL" id="JAYMYS010000009">
    <property type="protein sequence ID" value="KAK7381128.1"/>
    <property type="molecule type" value="Genomic_DNA"/>
</dbReference>
<accession>A0AAN9P4D5</accession>
<evidence type="ECO:0000256" key="4">
    <source>
        <dbReference type="ARBA" id="ARBA00023242"/>
    </source>
</evidence>
<protein>
    <recommendedName>
        <fullName evidence="6">PPC domain-containing protein</fullName>
    </recommendedName>
</protein>
<dbReference type="GO" id="GO:0003700">
    <property type="term" value="F:DNA-binding transcription factor activity"/>
    <property type="evidence" value="ECO:0007669"/>
    <property type="project" value="TreeGrafter"/>
</dbReference>
<evidence type="ECO:0000259" key="6">
    <source>
        <dbReference type="PROSITE" id="PS51742"/>
    </source>
</evidence>
<comment type="caution">
    <text evidence="7">The sequence shown here is derived from an EMBL/GenBank/DDBJ whole genome shotgun (WGS) entry which is preliminary data.</text>
</comment>
<dbReference type="InterPro" id="IPR014476">
    <property type="entry name" value="AHL15-29"/>
</dbReference>
<dbReference type="PANTHER" id="PTHR31100">
    <property type="entry name" value="AT-HOOK MOTIF NUCLEAR-LOCALIZED PROTEIN 15"/>
    <property type="match status" value="1"/>
</dbReference>
<evidence type="ECO:0000256" key="3">
    <source>
        <dbReference type="ARBA" id="ARBA00023163"/>
    </source>
</evidence>
<dbReference type="Pfam" id="PF03479">
    <property type="entry name" value="PCC"/>
    <property type="match status" value="1"/>
</dbReference>
<evidence type="ECO:0000256" key="1">
    <source>
        <dbReference type="ARBA" id="ARBA00023015"/>
    </source>
</evidence>
<evidence type="ECO:0000313" key="8">
    <source>
        <dbReference type="Proteomes" id="UP001386955"/>
    </source>
</evidence>
<sequence length="214" mass="23273">MVKLGTKNTFHTIINSLSHQNSSPSRKARGRPIGSKNKSKLPFVIPQDNKQVQKPILIQVHKNDDVIDTVIQFARRYQVSITVLSASGTILTTTLRQTPDNSAFVLYGPFNLVSFTGTYINNSLSIACSSLSSSSTNVDLHCSFRISFVSTSSQCFTGIIGGKVIAADDVNVVATIFNNLENDNASMNDVIEGKEKNNLDAYDPGGNQHISTFT</sequence>
<keyword evidence="2" id="KW-0238">DNA-binding</keyword>
<feature type="region of interest" description="Disordered" evidence="5">
    <location>
        <begin position="17"/>
        <end position="40"/>
    </location>
</feature>
<proteinExistence type="predicted"/>
<evidence type="ECO:0000256" key="2">
    <source>
        <dbReference type="ARBA" id="ARBA00023125"/>
    </source>
</evidence>
<dbReference type="GO" id="GO:0003680">
    <property type="term" value="F:minor groove of adenine-thymine-rich DNA binding"/>
    <property type="evidence" value="ECO:0007669"/>
    <property type="project" value="InterPro"/>
</dbReference>
<evidence type="ECO:0000256" key="5">
    <source>
        <dbReference type="SAM" id="MobiDB-lite"/>
    </source>
</evidence>
<dbReference type="PANTHER" id="PTHR31100:SF63">
    <property type="entry name" value="AT-HOOK MOTIF NUCLEAR-LOCALIZED PROTEIN"/>
    <property type="match status" value="1"/>
</dbReference>
<dbReference type="SUPFAM" id="SSF117856">
    <property type="entry name" value="AF0104/ALDC/Ptd012-like"/>
    <property type="match status" value="1"/>
</dbReference>
<evidence type="ECO:0000313" key="7">
    <source>
        <dbReference type="EMBL" id="KAK7381128.1"/>
    </source>
</evidence>
<name>A0AAN9P4D5_PSOTE</name>
<keyword evidence="8" id="KW-1185">Reference proteome</keyword>
<dbReference type="GO" id="GO:0005634">
    <property type="term" value="C:nucleus"/>
    <property type="evidence" value="ECO:0007669"/>
    <property type="project" value="TreeGrafter"/>
</dbReference>
<reference evidence="7 8" key="1">
    <citation type="submission" date="2024-01" db="EMBL/GenBank/DDBJ databases">
        <title>The genomes of 5 underutilized Papilionoideae crops provide insights into root nodulation and disease resistanc.</title>
        <authorList>
            <person name="Jiang F."/>
        </authorList>
    </citation>
    <scope>NUCLEOTIDE SEQUENCE [LARGE SCALE GENOMIC DNA]</scope>
    <source>
        <strain evidence="7">DUOXIRENSHENG_FW03</strain>
        <tissue evidence="7">Leaves</tissue>
    </source>
</reference>
<feature type="domain" description="PPC" evidence="6">
    <location>
        <begin position="50"/>
        <end position="200"/>
    </location>
</feature>
<keyword evidence="1" id="KW-0805">Transcription regulation</keyword>